<proteinExistence type="predicted"/>
<evidence type="ECO:0008006" key="3">
    <source>
        <dbReference type="Google" id="ProtNLM"/>
    </source>
</evidence>
<protein>
    <recommendedName>
        <fullName evidence="3">Secreted protein</fullName>
    </recommendedName>
</protein>
<keyword evidence="2" id="KW-1185">Reference proteome</keyword>
<accession>A0ABV0N466</accession>
<evidence type="ECO:0000313" key="1">
    <source>
        <dbReference type="EMBL" id="MEQ2166179.1"/>
    </source>
</evidence>
<dbReference type="Proteomes" id="UP001476798">
    <property type="component" value="Unassembled WGS sequence"/>
</dbReference>
<reference evidence="1 2" key="1">
    <citation type="submission" date="2021-06" db="EMBL/GenBank/DDBJ databases">
        <authorList>
            <person name="Palmer J.M."/>
        </authorList>
    </citation>
    <scope>NUCLEOTIDE SEQUENCE [LARGE SCALE GENOMIC DNA]</scope>
    <source>
        <strain evidence="1 2">GA_2019</strain>
        <tissue evidence="1">Muscle</tissue>
    </source>
</reference>
<dbReference type="EMBL" id="JAHRIO010022927">
    <property type="protein sequence ID" value="MEQ2166179.1"/>
    <property type="molecule type" value="Genomic_DNA"/>
</dbReference>
<feature type="non-terminal residue" evidence="1">
    <location>
        <position position="88"/>
    </location>
</feature>
<organism evidence="1 2">
    <name type="scientific">Goodea atripinnis</name>
    <dbReference type="NCBI Taxonomy" id="208336"/>
    <lineage>
        <taxon>Eukaryota</taxon>
        <taxon>Metazoa</taxon>
        <taxon>Chordata</taxon>
        <taxon>Craniata</taxon>
        <taxon>Vertebrata</taxon>
        <taxon>Euteleostomi</taxon>
        <taxon>Actinopterygii</taxon>
        <taxon>Neopterygii</taxon>
        <taxon>Teleostei</taxon>
        <taxon>Neoteleostei</taxon>
        <taxon>Acanthomorphata</taxon>
        <taxon>Ovalentaria</taxon>
        <taxon>Atherinomorphae</taxon>
        <taxon>Cyprinodontiformes</taxon>
        <taxon>Goodeidae</taxon>
        <taxon>Goodea</taxon>
    </lineage>
</organism>
<gene>
    <name evidence="1" type="ORF">GOODEAATRI_025218</name>
</gene>
<comment type="caution">
    <text evidence="1">The sequence shown here is derived from an EMBL/GenBank/DDBJ whole genome shotgun (WGS) entry which is preliminary data.</text>
</comment>
<sequence length="88" mass="9671">MSYQCNPNFTSVCVGMFLRASLFMHVLRGKAVVKIAAFSSFSTAEGCCRGDKGKSERRSRRHLSYLEGPSLIQPDTLERGAPVATETL</sequence>
<name>A0ABV0N466_9TELE</name>
<evidence type="ECO:0000313" key="2">
    <source>
        <dbReference type="Proteomes" id="UP001476798"/>
    </source>
</evidence>